<keyword evidence="2" id="KW-1185">Reference proteome</keyword>
<protein>
    <submittedName>
        <fullName evidence="1">Uncharacterized protein</fullName>
    </submittedName>
</protein>
<dbReference type="Proteomes" id="UP000286931">
    <property type="component" value="Unassembled WGS sequence"/>
</dbReference>
<dbReference type="RefSeq" id="WP_174861375.1">
    <property type="nucleotide sequence ID" value="NZ_BIFH01000018.1"/>
</dbReference>
<organism evidence="1 2">
    <name type="scientific">Embleya hyalina</name>
    <dbReference type="NCBI Taxonomy" id="516124"/>
    <lineage>
        <taxon>Bacteria</taxon>
        <taxon>Bacillati</taxon>
        <taxon>Actinomycetota</taxon>
        <taxon>Actinomycetes</taxon>
        <taxon>Kitasatosporales</taxon>
        <taxon>Streptomycetaceae</taxon>
        <taxon>Embleya</taxon>
    </lineage>
</organism>
<reference evidence="1 2" key="1">
    <citation type="submission" date="2018-12" db="EMBL/GenBank/DDBJ databases">
        <title>Draft genome sequence of Embleya hyalina NBRC 13850T.</title>
        <authorList>
            <person name="Komaki H."/>
            <person name="Hosoyama A."/>
            <person name="Kimura A."/>
            <person name="Ichikawa N."/>
            <person name="Tamura T."/>
        </authorList>
    </citation>
    <scope>NUCLEOTIDE SEQUENCE [LARGE SCALE GENOMIC DNA]</scope>
    <source>
        <strain evidence="1 2">NBRC 13850</strain>
    </source>
</reference>
<dbReference type="Gene3D" id="2.60.120.620">
    <property type="entry name" value="q2cbj1_9rhob like domain"/>
    <property type="match status" value="1"/>
</dbReference>
<dbReference type="AlphaFoldDB" id="A0A401YLZ1"/>
<evidence type="ECO:0000313" key="1">
    <source>
        <dbReference type="EMBL" id="GCD95623.1"/>
    </source>
</evidence>
<evidence type="ECO:0000313" key="2">
    <source>
        <dbReference type="Proteomes" id="UP000286931"/>
    </source>
</evidence>
<sequence length="673" mass="74756">MSTIEPIELRDRFFVLSAGSADEDEVARYRAEVDSIDTGAAAVVDGLAVSWHPTARFKAVRFVDADRIDPAVRERFARPSAEVPYLAAVFVDPRELSFRTFENIVPLDRLFEGVPLDCALDEPVELARDAYSARLRLPDAARARLEGLDACDLYVPPLNGGSRGGERFIFHSALLADALTEAVSRALPEALLDGFSHVNPVFRCNRFEPGDARFHRHRDTPYYDAARGHVSRYTVLLYLTGGSGEPALDLTGGVALTDIEAFDCVVFDQRYEHEGAPYRDGRKVFLRTELVHHRAESDIGHDPGIGAAFGKACYLTGESVFAPELARYADAYYNRVAAAHWNVPTADDARCEPFVHKRFRGVDFVANGYDFWFGRREGLSLAACAAITLLDYFNCKLGDTAFRDTCESVVIEAEDADWIPAFLAERRGAATGEFADARPADAVAPFDKSLLFPESEESNGACCPFHDLLGLDATRLDDIVELNEAAQDFAKAHIMPAPILMLGQDVVLDPEKFVVRDDRIHVLGKDPLTPVNFAACWNSGGTEANYLDVAATVGAAHFLVPPILFTETDDCFHLRFDFFRNTWMVKHHQLSVPVPRIRGFEEMDFDPDEWDDPVPTAEAYPWMTAIDGSLLVDAAGEPRPTPWWAEESARAADLRGHLLDIEEEEDDEDDEDE</sequence>
<name>A0A401YLZ1_9ACTN</name>
<comment type="caution">
    <text evidence="1">The sequence shown here is derived from an EMBL/GenBank/DDBJ whole genome shotgun (WGS) entry which is preliminary data.</text>
</comment>
<dbReference type="EMBL" id="BIFH01000018">
    <property type="protein sequence ID" value="GCD95623.1"/>
    <property type="molecule type" value="Genomic_DNA"/>
</dbReference>
<gene>
    <name evidence="1" type="ORF">EHYA_03298</name>
</gene>
<proteinExistence type="predicted"/>
<accession>A0A401YLZ1</accession>